<dbReference type="SMART" id="SM00388">
    <property type="entry name" value="HisKA"/>
    <property type="match status" value="1"/>
</dbReference>
<dbReference type="CDD" id="cd00082">
    <property type="entry name" value="HisKA"/>
    <property type="match status" value="1"/>
</dbReference>
<protein>
    <recommendedName>
        <fullName evidence="3">histidine kinase</fullName>
        <ecNumber evidence="3">2.7.13.3</ecNumber>
    </recommendedName>
</protein>
<feature type="transmembrane region" description="Helical" evidence="13">
    <location>
        <begin position="50"/>
        <end position="67"/>
    </location>
</feature>
<dbReference type="PROSITE" id="PS50109">
    <property type="entry name" value="HIS_KIN"/>
    <property type="match status" value="1"/>
</dbReference>
<evidence type="ECO:0000256" key="4">
    <source>
        <dbReference type="ARBA" id="ARBA00022553"/>
    </source>
</evidence>
<dbReference type="InterPro" id="IPR036097">
    <property type="entry name" value="HisK_dim/P_sf"/>
</dbReference>
<dbReference type="InterPro" id="IPR005467">
    <property type="entry name" value="His_kinase_dom"/>
</dbReference>
<dbReference type="FunFam" id="3.30.565.10:FF:000042">
    <property type="entry name" value="Two-component sensor histidine kinase KdpD"/>
    <property type="match status" value="1"/>
</dbReference>
<keyword evidence="11" id="KW-0902">Two-component regulatory system</keyword>
<dbReference type="SMART" id="SM00387">
    <property type="entry name" value="HATPase_c"/>
    <property type="match status" value="1"/>
</dbReference>
<dbReference type="InterPro" id="IPR004358">
    <property type="entry name" value="Sig_transdc_His_kin-like_C"/>
</dbReference>
<dbReference type="InterPro" id="IPR003018">
    <property type="entry name" value="GAF"/>
</dbReference>
<keyword evidence="4" id="KW-0597">Phosphoprotein</keyword>
<keyword evidence="15" id="KW-0407">Ion channel</keyword>
<dbReference type="Pfam" id="PF13492">
    <property type="entry name" value="GAF_3"/>
    <property type="match status" value="1"/>
</dbReference>
<evidence type="ECO:0000256" key="9">
    <source>
        <dbReference type="ARBA" id="ARBA00022840"/>
    </source>
</evidence>
<keyword evidence="6 13" id="KW-0812">Transmembrane</keyword>
<dbReference type="AlphaFoldDB" id="A0A380TF94"/>
<dbReference type="InterPro" id="IPR038318">
    <property type="entry name" value="KdpD_sf"/>
</dbReference>
<dbReference type="GO" id="GO:0005524">
    <property type="term" value="F:ATP binding"/>
    <property type="evidence" value="ECO:0007669"/>
    <property type="project" value="UniProtKB-KW"/>
</dbReference>
<dbReference type="PANTHER" id="PTHR45569:SF1">
    <property type="entry name" value="SENSOR PROTEIN KDPD"/>
    <property type="match status" value="1"/>
</dbReference>
<feature type="domain" description="Histidine kinase" evidence="14">
    <location>
        <begin position="296"/>
        <end position="513"/>
    </location>
</feature>
<dbReference type="SMART" id="SM00065">
    <property type="entry name" value="GAF"/>
    <property type="match status" value="1"/>
</dbReference>
<gene>
    <name evidence="15" type="ORF">DF3PB_2750004</name>
</gene>
<evidence type="ECO:0000256" key="10">
    <source>
        <dbReference type="ARBA" id="ARBA00022989"/>
    </source>
</evidence>
<dbReference type="GO" id="GO:0034220">
    <property type="term" value="P:monoatomic ion transmembrane transport"/>
    <property type="evidence" value="ECO:0007669"/>
    <property type="project" value="UniProtKB-KW"/>
</dbReference>
<proteinExistence type="predicted"/>
<dbReference type="Gene3D" id="1.20.120.620">
    <property type="entry name" value="Backbone structure of the membrane domain of e. Coli histidine kinase receptor kdpd"/>
    <property type="match status" value="1"/>
</dbReference>
<dbReference type="PRINTS" id="PR00344">
    <property type="entry name" value="BCTRLSENSOR"/>
</dbReference>
<dbReference type="EMBL" id="UIDG01000196">
    <property type="protein sequence ID" value="SUS06373.1"/>
    <property type="molecule type" value="Genomic_DNA"/>
</dbReference>
<dbReference type="Pfam" id="PF00512">
    <property type="entry name" value="HisKA"/>
    <property type="match status" value="1"/>
</dbReference>
<keyword evidence="10 13" id="KW-1133">Transmembrane helix</keyword>
<dbReference type="Gene3D" id="3.30.565.10">
    <property type="entry name" value="Histidine kinase-like ATPase, C-terminal domain"/>
    <property type="match status" value="1"/>
</dbReference>
<evidence type="ECO:0000256" key="11">
    <source>
        <dbReference type="ARBA" id="ARBA00023012"/>
    </source>
</evidence>
<keyword evidence="12 13" id="KW-0472">Membrane</keyword>
<comment type="subcellular location">
    <subcellularLocation>
        <location evidence="2">Membrane</location>
        <topology evidence="2">Multi-pass membrane protein</topology>
    </subcellularLocation>
</comment>
<organism evidence="15">
    <name type="scientific">metagenome</name>
    <dbReference type="NCBI Taxonomy" id="256318"/>
    <lineage>
        <taxon>unclassified sequences</taxon>
        <taxon>metagenomes</taxon>
    </lineage>
</organism>
<evidence type="ECO:0000256" key="8">
    <source>
        <dbReference type="ARBA" id="ARBA00022777"/>
    </source>
</evidence>
<evidence type="ECO:0000256" key="3">
    <source>
        <dbReference type="ARBA" id="ARBA00012438"/>
    </source>
</evidence>
<keyword evidence="15" id="KW-0406">Ion transport</keyword>
<dbReference type="GO" id="GO:0005886">
    <property type="term" value="C:plasma membrane"/>
    <property type="evidence" value="ECO:0007669"/>
    <property type="project" value="TreeGrafter"/>
</dbReference>
<dbReference type="InterPro" id="IPR003594">
    <property type="entry name" value="HATPase_dom"/>
</dbReference>
<dbReference type="SUPFAM" id="SSF55781">
    <property type="entry name" value="GAF domain-like"/>
    <property type="match status" value="1"/>
</dbReference>
<dbReference type="GO" id="GO:0000155">
    <property type="term" value="F:phosphorelay sensor kinase activity"/>
    <property type="evidence" value="ECO:0007669"/>
    <property type="project" value="InterPro"/>
</dbReference>
<dbReference type="InterPro" id="IPR036890">
    <property type="entry name" value="HATPase_C_sf"/>
</dbReference>
<evidence type="ECO:0000256" key="7">
    <source>
        <dbReference type="ARBA" id="ARBA00022741"/>
    </source>
</evidence>
<dbReference type="Pfam" id="PF02518">
    <property type="entry name" value="HATPase_c"/>
    <property type="match status" value="1"/>
</dbReference>
<dbReference type="CDD" id="cd00075">
    <property type="entry name" value="HATPase"/>
    <property type="match status" value="1"/>
</dbReference>
<evidence type="ECO:0000256" key="12">
    <source>
        <dbReference type="ARBA" id="ARBA00023136"/>
    </source>
</evidence>
<dbReference type="InterPro" id="IPR029016">
    <property type="entry name" value="GAF-like_dom_sf"/>
</dbReference>
<keyword evidence="8 15" id="KW-0418">Kinase</keyword>
<dbReference type="Gene3D" id="3.30.450.40">
    <property type="match status" value="1"/>
</dbReference>
<feature type="transmembrane region" description="Helical" evidence="13">
    <location>
        <begin position="103"/>
        <end position="121"/>
    </location>
</feature>
<feature type="transmembrane region" description="Helical" evidence="13">
    <location>
        <begin position="25"/>
        <end position="44"/>
    </location>
</feature>
<dbReference type="Pfam" id="PF13493">
    <property type="entry name" value="DUF4118"/>
    <property type="match status" value="1"/>
</dbReference>
<evidence type="ECO:0000256" key="6">
    <source>
        <dbReference type="ARBA" id="ARBA00022692"/>
    </source>
</evidence>
<name>A0A380TF94_9ZZZZ</name>
<keyword evidence="15" id="KW-0813">Transport</keyword>
<evidence type="ECO:0000256" key="1">
    <source>
        <dbReference type="ARBA" id="ARBA00000085"/>
    </source>
</evidence>
<keyword evidence="5" id="KW-0808">Transferase</keyword>
<dbReference type="Gene3D" id="1.10.287.130">
    <property type="match status" value="1"/>
</dbReference>
<reference evidence="15" key="1">
    <citation type="submission" date="2018-07" db="EMBL/GenBank/DDBJ databases">
        <authorList>
            <person name="Quirk P.G."/>
            <person name="Krulwich T.A."/>
        </authorList>
    </citation>
    <scope>NUCLEOTIDE SEQUENCE</scope>
</reference>
<evidence type="ECO:0000256" key="5">
    <source>
        <dbReference type="ARBA" id="ARBA00022679"/>
    </source>
</evidence>
<dbReference type="SUPFAM" id="SSF47384">
    <property type="entry name" value="Homodimeric domain of signal transducing histidine kinase"/>
    <property type="match status" value="1"/>
</dbReference>
<evidence type="ECO:0000256" key="13">
    <source>
        <dbReference type="SAM" id="Phobius"/>
    </source>
</evidence>
<dbReference type="InterPro" id="IPR003661">
    <property type="entry name" value="HisK_dim/P_dom"/>
</dbReference>
<dbReference type="PANTHER" id="PTHR45569">
    <property type="entry name" value="SENSOR PROTEIN KDPD"/>
    <property type="match status" value="1"/>
</dbReference>
<dbReference type="EC" id="2.7.13.3" evidence="3"/>
<keyword evidence="9" id="KW-0067">ATP-binding</keyword>
<accession>A0A380TF94</accession>
<evidence type="ECO:0000259" key="14">
    <source>
        <dbReference type="PROSITE" id="PS50109"/>
    </source>
</evidence>
<comment type="catalytic activity">
    <reaction evidence="1">
        <text>ATP + protein L-histidine = ADP + protein N-phospho-L-histidine.</text>
        <dbReference type="EC" id="2.7.13.3"/>
    </reaction>
</comment>
<dbReference type="InterPro" id="IPR025201">
    <property type="entry name" value="KdpD_TM"/>
</dbReference>
<dbReference type="GO" id="GO:0042802">
    <property type="term" value="F:identical protein binding"/>
    <property type="evidence" value="ECO:0007669"/>
    <property type="project" value="UniProtKB-ARBA"/>
</dbReference>
<evidence type="ECO:0000313" key="15">
    <source>
        <dbReference type="EMBL" id="SUS06373.1"/>
    </source>
</evidence>
<sequence>MHDPLGASEPHPRPKRMEAQPLTRLLPYLGASGMTALAILLALLIDTYLFVANVALVFLTAVVLAALRWGELPALFACALSVASLNFFFLPPIHDLRVNDPENVVAVLVFIGVAILVGRFASRARADARLAEQRATVTNKLYIFAGRLTSVDDLADLLSLTARQIHEALGLDAIVLFAERDVLALRSAMPPIEFLGEVDLEQAEQCWRRQESAPATESASCHYLFLPLRAANSILGVVGVGQDGQPASLSREDLRFVEAIADQVALAIQRLTLVTEVHRARVAAETERLRSAMLSAISHDLKTPLASILGAATSLASYSSYYQQQERDELAETIREEAERMNRFVANLLDITRIESSTLEVRQEATDIEEVIGAAARRARRVLGDHRLSLRIAPELPMLAIDGVLLEQVLFNLLDNAAKYAPPGSTVEIEAGRQHDRIIIKVTDEGPGILPQDLQRIFEKFYRSDRGRRQRAGTGLGLAICRGFVEAMGGRIHAGNRTDRSGAVFIIAFPEPPEPLSLPATVCDDDD</sequence>
<feature type="transmembrane region" description="Helical" evidence="13">
    <location>
        <begin position="74"/>
        <end position="91"/>
    </location>
</feature>
<keyword evidence="7" id="KW-0547">Nucleotide-binding</keyword>
<dbReference type="SUPFAM" id="SSF55874">
    <property type="entry name" value="ATPase domain of HSP90 chaperone/DNA topoisomerase II/histidine kinase"/>
    <property type="match status" value="1"/>
</dbReference>
<dbReference type="InterPro" id="IPR052023">
    <property type="entry name" value="Histidine_kinase_KdpD"/>
</dbReference>
<evidence type="ECO:0000256" key="2">
    <source>
        <dbReference type="ARBA" id="ARBA00004141"/>
    </source>
</evidence>